<dbReference type="Proteomes" id="UP000306631">
    <property type="component" value="Unassembled WGS sequence"/>
</dbReference>
<dbReference type="EMBL" id="SRYW01000003">
    <property type="protein sequence ID" value="TGY35999.1"/>
    <property type="molecule type" value="Genomic_DNA"/>
</dbReference>
<sequence length="176" mass="18594">MAALVCGALALPALAGPGEEALSLAQRLNHDVLAIYTRALLDDIEASILDNFTGDEPEGLPEACRHAAEAALAPIAATYIAPLRPAMQEAGHLAQVDQVVASAFSLDQLRRLNGRIGHVPPLELGAAMLDTPALADVINDRVDLLQARREEDADYIAGFDGQLAAIRAERARCAAR</sequence>
<dbReference type="RefSeq" id="WP_017356028.1">
    <property type="nucleotide sequence ID" value="NZ_SRYW01000003.1"/>
</dbReference>
<evidence type="ECO:0000313" key="2">
    <source>
        <dbReference type="Proteomes" id="UP000306631"/>
    </source>
</evidence>
<accession>A0A4S2D3H1</accession>
<reference evidence="1 2" key="1">
    <citation type="submission" date="2019-04" db="EMBL/GenBank/DDBJ databases">
        <title>Microbes associate with the intestines of laboratory mice.</title>
        <authorList>
            <person name="Navarre W."/>
            <person name="Wong E."/>
            <person name="Huang K."/>
            <person name="Tropini C."/>
            <person name="Ng K."/>
            <person name="Yu B."/>
        </authorList>
    </citation>
    <scope>NUCLEOTIDE SEQUENCE [LARGE SCALE GENOMIC DNA]</scope>
    <source>
        <strain evidence="1 2">NM62_B4-13</strain>
    </source>
</reference>
<name>A0A4S2D3H1_STEMA</name>
<protein>
    <submittedName>
        <fullName evidence="1">Uncharacterized protein</fullName>
    </submittedName>
</protein>
<organism evidence="1 2">
    <name type="scientific">Stenotrophomonas maltophilia</name>
    <name type="common">Pseudomonas maltophilia</name>
    <name type="synonym">Xanthomonas maltophilia</name>
    <dbReference type="NCBI Taxonomy" id="40324"/>
    <lineage>
        <taxon>Bacteria</taxon>
        <taxon>Pseudomonadati</taxon>
        <taxon>Pseudomonadota</taxon>
        <taxon>Gammaproteobacteria</taxon>
        <taxon>Lysobacterales</taxon>
        <taxon>Lysobacteraceae</taxon>
        <taxon>Stenotrophomonas</taxon>
        <taxon>Stenotrophomonas maltophilia group</taxon>
    </lineage>
</organism>
<evidence type="ECO:0000313" key="1">
    <source>
        <dbReference type="EMBL" id="TGY35999.1"/>
    </source>
</evidence>
<proteinExistence type="predicted"/>
<dbReference type="OrthoDB" id="3254719at2"/>
<comment type="caution">
    <text evidence="1">The sequence shown here is derived from an EMBL/GenBank/DDBJ whole genome shotgun (WGS) entry which is preliminary data.</text>
</comment>
<gene>
    <name evidence="1" type="ORF">E5352_05160</name>
</gene>
<dbReference type="AlphaFoldDB" id="A0A4S2D3H1"/>